<sequence>MTMKPTSPSERKSETVPPLRQGIDRRQFVQSLGLGAGMAMLPSFGYAAGATSRDGLHPDHHVPVDKGLSKEWVSSLYERGGSTWFSGDDLKTIGMPIGGVAAGQLYLTGDGRLIYWGIFNTTQDTGPGGINYKVGRTADQLAYRSKGFVPAPNIAQGAVLRTTSGGKTQTRTLDSEGFSSVKFCGEYPIAKVDFADADSDVAVSLEACSPFIPLNAADSGLPVTILRYTLTNKGEARTEATISSWLENATLYDGAGQFVGQAERRNRVRRDDAFTAVIGSVEELEHTEEPVEPPVVFADFEAIGYGDWKVEGEAFGKRPTKGPLPHQNVVAGHQGEGLANSFVGGDDARGKLTSPEFTIEKPWIGFLIGGGAFPTTTCINLIVQDEVVRTATGANSELLSVQNWNVSDFVGQQARIEIVDAVGGPWGHVNVDQIEFRDGPMAERSAPLRRRPDFGGMALALLGDGDGDATASVDIGREDFAAVAADRSGDGTSDARRSLDARLVGAVGTSFELAPGESATATFVVAWRMPNLYNAGKWVGNAYATRFRSVLDVVRYVADDFDRLVGTTKQWHDTFYDTTLPYWLLDRIGSTLSNLATNTCQWWANGRFWAWEGVGSCHGTCGHVWNYEHAMARLFPELERSVRSMQDFEPEAGFNAETGSIGFRGEGWPQWAGDSQAGYVLKAYREHQCAPDDSFLMQFWPRIRKAMEFLIAEDSNADGLLEGRQHQTYDQDYYGANTMVGSLYLAALRAAEEMAREVGDKDFAAQCAKIFASGSKITEERLFNGEYFVQDVDVQKHPHWQYADGCLADQLFGQGWAHQLGLGYVYSKETVRKALESIWRYCWTPDIDAQNKRHAPERWFAFPGEAGLLTCTWPKSKRPGPPATRYCDEVWTGIEYQVANHMAWEGMVTEALALCRAAHDRYHPSKRNPFNEIECGDHYARSLASWGLITSLSGFEHHNSKGTLGFAPRIEAGNFRSVFTTAEGWGTYEQKRSEGEISAEVQVASGEVHLTTLRLAISEGTLPAKAEVAVGGNTMELAVTDTRDGQIELRFVDEAIVSSGEKLAVRVRIA</sequence>
<dbReference type="KEGG" id="bmei:Spa11_25390"/>
<dbReference type="Pfam" id="PF12215">
    <property type="entry name" value="Glyco_hydr_116N"/>
    <property type="match status" value="2"/>
</dbReference>
<accession>A0A518K974</accession>
<dbReference type="PANTHER" id="PTHR12654">
    <property type="entry name" value="BILE ACID BETA-GLUCOSIDASE-RELATED"/>
    <property type="match status" value="1"/>
</dbReference>
<proteinExistence type="predicted"/>
<dbReference type="EMBL" id="CP036349">
    <property type="protein sequence ID" value="QDV74336.1"/>
    <property type="molecule type" value="Genomic_DNA"/>
</dbReference>
<dbReference type="InterPro" id="IPR006775">
    <property type="entry name" value="GH116_catalytic"/>
</dbReference>
<dbReference type="SUPFAM" id="SSF48208">
    <property type="entry name" value="Six-hairpin glycosidases"/>
    <property type="match status" value="1"/>
</dbReference>
<dbReference type="InterPro" id="IPR008928">
    <property type="entry name" value="6-hairpin_glycosidase_sf"/>
</dbReference>
<evidence type="ECO:0000259" key="2">
    <source>
        <dbReference type="Pfam" id="PF04685"/>
    </source>
</evidence>
<keyword evidence="5" id="KW-1185">Reference proteome</keyword>
<dbReference type="PROSITE" id="PS51318">
    <property type="entry name" value="TAT"/>
    <property type="match status" value="1"/>
</dbReference>
<dbReference type="PANTHER" id="PTHR12654:SF0">
    <property type="entry name" value="NON-LYSOSOMAL GLUCOSYLCERAMIDASE"/>
    <property type="match status" value="1"/>
</dbReference>
<feature type="domain" description="Glycosyl-hydrolase family 116 N-terminal" evidence="3">
    <location>
        <begin position="497"/>
        <end position="562"/>
    </location>
</feature>
<dbReference type="InterPro" id="IPR006311">
    <property type="entry name" value="TAT_signal"/>
</dbReference>
<evidence type="ECO:0000313" key="4">
    <source>
        <dbReference type="EMBL" id="QDV74336.1"/>
    </source>
</evidence>
<feature type="domain" description="Glycosyl-hydrolase family 116 catalytic region" evidence="2">
    <location>
        <begin position="673"/>
        <end position="948"/>
    </location>
</feature>
<dbReference type="Pfam" id="PF04685">
    <property type="entry name" value="DUF608"/>
    <property type="match status" value="1"/>
</dbReference>
<dbReference type="Proteomes" id="UP000316426">
    <property type="component" value="Chromosome"/>
</dbReference>
<dbReference type="InterPro" id="IPR012341">
    <property type="entry name" value="6hp_glycosidase-like_sf"/>
</dbReference>
<protein>
    <recommendedName>
        <fullName evidence="6">Glycosyl-hydrolase family 116 catalytic region domain-containing protein</fullName>
    </recommendedName>
</protein>
<dbReference type="InterPro" id="IPR024462">
    <property type="entry name" value="GH116_N"/>
</dbReference>
<evidence type="ECO:0008006" key="6">
    <source>
        <dbReference type="Google" id="ProtNLM"/>
    </source>
</evidence>
<feature type="region of interest" description="Disordered" evidence="1">
    <location>
        <begin position="1"/>
        <end position="22"/>
    </location>
</feature>
<dbReference type="AlphaFoldDB" id="A0A518K974"/>
<reference evidence="4 5" key="1">
    <citation type="submission" date="2019-02" db="EMBL/GenBank/DDBJ databases">
        <title>Deep-cultivation of Planctomycetes and their phenomic and genomic characterization uncovers novel biology.</title>
        <authorList>
            <person name="Wiegand S."/>
            <person name="Jogler M."/>
            <person name="Boedeker C."/>
            <person name="Pinto D."/>
            <person name="Vollmers J."/>
            <person name="Rivas-Marin E."/>
            <person name="Kohn T."/>
            <person name="Peeters S.H."/>
            <person name="Heuer A."/>
            <person name="Rast P."/>
            <person name="Oberbeckmann S."/>
            <person name="Bunk B."/>
            <person name="Jeske O."/>
            <person name="Meyerdierks A."/>
            <person name="Storesund J.E."/>
            <person name="Kallscheuer N."/>
            <person name="Luecker S."/>
            <person name="Lage O.M."/>
            <person name="Pohl T."/>
            <person name="Merkel B.J."/>
            <person name="Hornburger P."/>
            <person name="Mueller R.-W."/>
            <person name="Bruemmer F."/>
            <person name="Labrenz M."/>
            <person name="Spormann A.M."/>
            <person name="Op den Camp H."/>
            <person name="Overmann J."/>
            <person name="Amann R."/>
            <person name="Jetten M.S.M."/>
            <person name="Mascher T."/>
            <person name="Medema M.H."/>
            <person name="Devos D.P."/>
            <person name="Kaster A.-K."/>
            <person name="Ovreas L."/>
            <person name="Rohde M."/>
            <person name="Galperin M.Y."/>
            <person name="Jogler C."/>
        </authorList>
    </citation>
    <scope>NUCLEOTIDE SEQUENCE [LARGE SCALE GENOMIC DNA]</scope>
    <source>
        <strain evidence="4 5">Spa11</strain>
    </source>
</reference>
<gene>
    <name evidence="4" type="ORF">Spa11_25390</name>
</gene>
<dbReference type="InterPro" id="IPR052566">
    <property type="entry name" value="Non-lysos_glucosylceramidase"/>
</dbReference>
<dbReference type="Gene3D" id="1.50.10.10">
    <property type="match status" value="1"/>
</dbReference>
<evidence type="ECO:0000259" key="3">
    <source>
        <dbReference type="Pfam" id="PF12215"/>
    </source>
</evidence>
<evidence type="ECO:0000313" key="5">
    <source>
        <dbReference type="Proteomes" id="UP000316426"/>
    </source>
</evidence>
<organism evidence="4 5">
    <name type="scientific">Botrimarina mediterranea</name>
    <dbReference type="NCBI Taxonomy" id="2528022"/>
    <lineage>
        <taxon>Bacteria</taxon>
        <taxon>Pseudomonadati</taxon>
        <taxon>Planctomycetota</taxon>
        <taxon>Planctomycetia</taxon>
        <taxon>Pirellulales</taxon>
        <taxon>Lacipirellulaceae</taxon>
        <taxon>Botrimarina</taxon>
    </lineage>
</organism>
<evidence type="ECO:0000256" key="1">
    <source>
        <dbReference type="SAM" id="MobiDB-lite"/>
    </source>
</evidence>
<dbReference type="GO" id="GO:0008422">
    <property type="term" value="F:beta-glucosidase activity"/>
    <property type="evidence" value="ECO:0007669"/>
    <property type="project" value="TreeGrafter"/>
</dbReference>
<dbReference type="GO" id="GO:0005975">
    <property type="term" value="P:carbohydrate metabolic process"/>
    <property type="evidence" value="ECO:0007669"/>
    <property type="project" value="InterPro"/>
</dbReference>
<feature type="domain" description="Glycosyl-hydrolase family 116 N-terminal" evidence="3">
    <location>
        <begin position="94"/>
        <end position="260"/>
    </location>
</feature>
<name>A0A518K974_9BACT</name>